<name>A0A183II19_9BILA</name>
<proteinExistence type="predicted"/>
<protein>
    <submittedName>
        <fullName evidence="1 3">Uncharacterized protein</fullName>
    </submittedName>
</protein>
<sequence>MRLRCTCRPRPIVCLHPHATVTQTQVTIDRGVLTQVWWRRCSLLRTNRRRPDRQLIHLSPVAQHLLLLYVDCVLKHDGITSDEDSVGFGRDERTSDIATSIIMGRRGNTFAMFRSSWEGGGRGRGRVAVWRPVQDQRNCLIIICTSDYLQTRQRQCSPFEIQILCVEVVRE</sequence>
<evidence type="ECO:0000313" key="1">
    <source>
        <dbReference type="EMBL" id="VDP00575.1"/>
    </source>
</evidence>
<reference evidence="1 2" key="2">
    <citation type="submission" date="2018-11" db="EMBL/GenBank/DDBJ databases">
        <authorList>
            <consortium name="Pathogen Informatics"/>
        </authorList>
    </citation>
    <scope>NUCLEOTIDE SEQUENCE [LARGE SCALE GENOMIC DNA]</scope>
</reference>
<dbReference type="EMBL" id="UZAM01007653">
    <property type="protein sequence ID" value="VDP00575.1"/>
    <property type="molecule type" value="Genomic_DNA"/>
</dbReference>
<organism evidence="3">
    <name type="scientific">Soboliphyme baturini</name>
    <dbReference type="NCBI Taxonomy" id="241478"/>
    <lineage>
        <taxon>Eukaryota</taxon>
        <taxon>Metazoa</taxon>
        <taxon>Ecdysozoa</taxon>
        <taxon>Nematoda</taxon>
        <taxon>Enoplea</taxon>
        <taxon>Dorylaimia</taxon>
        <taxon>Dioctophymatida</taxon>
        <taxon>Dioctophymatoidea</taxon>
        <taxon>Soboliphymatidae</taxon>
        <taxon>Soboliphyme</taxon>
    </lineage>
</organism>
<dbReference type="WBParaSite" id="SBAD_0000341801-mRNA-1">
    <property type="protein sequence ID" value="SBAD_0000341801-mRNA-1"/>
    <property type="gene ID" value="SBAD_0000341801"/>
</dbReference>
<dbReference type="AlphaFoldDB" id="A0A183II19"/>
<dbReference type="Proteomes" id="UP000270296">
    <property type="component" value="Unassembled WGS sequence"/>
</dbReference>
<reference evidence="3" key="1">
    <citation type="submission" date="2016-06" db="UniProtKB">
        <authorList>
            <consortium name="WormBaseParasite"/>
        </authorList>
    </citation>
    <scope>IDENTIFICATION</scope>
</reference>
<gene>
    <name evidence="1" type="ORF">SBAD_LOCUS3264</name>
</gene>
<evidence type="ECO:0000313" key="3">
    <source>
        <dbReference type="WBParaSite" id="SBAD_0000341801-mRNA-1"/>
    </source>
</evidence>
<accession>A0A183II19</accession>
<evidence type="ECO:0000313" key="2">
    <source>
        <dbReference type="Proteomes" id="UP000270296"/>
    </source>
</evidence>
<keyword evidence="2" id="KW-1185">Reference proteome</keyword>